<dbReference type="SUPFAM" id="SSF52467">
    <property type="entry name" value="DHS-like NAD/FAD-binding domain"/>
    <property type="match status" value="1"/>
</dbReference>
<organism evidence="6">
    <name type="scientific">Accumulibacter regalis</name>
    <dbReference type="NCBI Taxonomy" id="522306"/>
    <lineage>
        <taxon>Bacteria</taxon>
        <taxon>Pseudomonadati</taxon>
        <taxon>Pseudomonadota</taxon>
        <taxon>Betaproteobacteria</taxon>
        <taxon>Candidatus Accumulibacter</taxon>
    </lineage>
</organism>
<dbReference type="Gene3D" id="3.40.50.1220">
    <property type="entry name" value="TPP-binding domain"/>
    <property type="match status" value="1"/>
</dbReference>
<dbReference type="InterPro" id="IPR050134">
    <property type="entry name" value="NAD-dep_sirtuin_deacylases"/>
</dbReference>
<dbReference type="PANTHER" id="PTHR11085:SF4">
    <property type="entry name" value="NAD-DEPENDENT PROTEIN DEACYLASE"/>
    <property type="match status" value="1"/>
</dbReference>
<dbReference type="AlphaFoldDB" id="C7RQR7"/>
<accession>C7RQR7</accession>
<gene>
    <name evidence="6" type="ordered locus">CAP2UW1_1081</name>
</gene>
<name>C7RQR7_ACCRE</name>
<dbReference type="CDD" id="cd01407">
    <property type="entry name" value="SIR2-fam"/>
    <property type="match status" value="1"/>
</dbReference>
<feature type="binding site" evidence="4">
    <location>
        <position position="131"/>
    </location>
    <ligand>
        <name>Zn(2+)</name>
        <dbReference type="ChEBI" id="CHEBI:29105"/>
    </ligand>
</feature>
<reference evidence="6" key="2">
    <citation type="submission" date="2009-09" db="EMBL/GenBank/DDBJ databases">
        <title>Complete sequence of chromosome of Candidatus Accumulibacter phosphatis clade IIA str. UW-1.</title>
        <authorList>
            <consortium name="US DOE Joint Genome Institute"/>
            <person name="Martin H.G."/>
            <person name="Ivanova N."/>
            <person name="Kunin V."/>
            <person name="Warnecke F."/>
            <person name="Barry K."/>
            <person name="He S."/>
            <person name="Salamov A."/>
            <person name="Szeto E."/>
            <person name="Dalin E."/>
            <person name="Pangilinan J.L."/>
            <person name="Lapidus A."/>
            <person name="Lowry S."/>
            <person name="Kyrpides N.C."/>
            <person name="McMahon K.D."/>
            <person name="Hugenholtz P."/>
        </authorList>
    </citation>
    <scope>NUCLEOTIDE SEQUENCE [LARGE SCALE GENOMIC DNA]</scope>
    <source>
        <strain evidence="6">UW-1</strain>
    </source>
</reference>
<dbReference type="Pfam" id="PF02146">
    <property type="entry name" value="SIR2"/>
    <property type="match status" value="1"/>
</dbReference>
<evidence type="ECO:0000256" key="3">
    <source>
        <dbReference type="ARBA" id="ARBA00023027"/>
    </source>
</evidence>
<dbReference type="EC" id="2.3.1.286" evidence="1"/>
<keyword evidence="3" id="KW-0520">NAD</keyword>
<dbReference type="GO" id="GO:0070403">
    <property type="term" value="F:NAD+ binding"/>
    <property type="evidence" value="ECO:0007669"/>
    <property type="project" value="InterPro"/>
</dbReference>
<dbReference type="KEGG" id="app:CAP2UW1_1081"/>
<dbReference type="GO" id="GO:0046872">
    <property type="term" value="F:metal ion binding"/>
    <property type="evidence" value="ECO:0007669"/>
    <property type="project" value="UniProtKB-KW"/>
</dbReference>
<feature type="binding site" evidence="4">
    <location>
        <position position="154"/>
    </location>
    <ligand>
        <name>Zn(2+)</name>
        <dbReference type="ChEBI" id="CHEBI:29105"/>
    </ligand>
</feature>
<evidence type="ECO:0000259" key="5">
    <source>
        <dbReference type="PROSITE" id="PS50305"/>
    </source>
</evidence>
<dbReference type="InterPro" id="IPR029035">
    <property type="entry name" value="DHS-like_NAD/FAD-binding_dom"/>
</dbReference>
<evidence type="ECO:0000256" key="4">
    <source>
        <dbReference type="PROSITE-ProRule" id="PRU00236"/>
    </source>
</evidence>
<evidence type="ECO:0000313" key="6">
    <source>
        <dbReference type="EMBL" id="ACV34415.1"/>
    </source>
</evidence>
<feature type="binding site" evidence="4">
    <location>
        <position position="151"/>
    </location>
    <ligand>
        <name>Zn(2+)</name>
        <dbReference type="ChEBI" id="CHEBI:29105"/>
    </ligand>
</feature>
<dbReference type="eggNOG" id="COG0846">
    <property type="taxonomic scope" value="Bacteria"/>
</dbReference>
<dbReference type="STRING" id="522306.CAP2UW1_1081"/>
<evidence type="ECO:0000256" key="1">
    <source>
        <dbReference type="ARBA" id="ARBA00012928"/>
    </source>
</evidence>
<dbReference type="GO" id="GO:0017136">
    <property type="term" value="F:histone deacetylase activity, NAD-dependent"/>
    <property type="evidence" value="ECO:0007669"/>
    <property type="project" value="TreeGrafter"/>
</dbReference>
<reference evidence="6" key="1">
    <citation type="submission" date="2009-08" db="EMBL/GenBank/DDBJ databases">
        <authorList>
            <consortium name="US DOE Joint Genome Institute"/>
            <person name="Lucas S."/>
            <person name="Copeland A."/>
            <person name="Lapidus A."/>
            <person name="Glavina del Rio T."/>
            <person name="Dalin E."/>
            <person name="Tice H."/>
            <person name="Bruce D."/>
            <person name="Barry K."/>
            <person name="Pitluck S."/>
            <person name="Lowry S."/>
            <person name="Larimer F."/>
            <person name="Land M."/>
            <person name="Hauser L."/>
            <person name="Kyrpides N."/>
            <person name="Ivanova N."/>
            <person name="McMahon K.D."/>
            <person name="Hugenholtz P."/>
        </authorList>
    </citation>
    <scope>NUCLEOTIDE SEQUENCE</scope>
    <source>
        <strain evidence="6">UW-1</strain>
    </source>
</reference>
<sequence>MLSTSLESIATVLRRAREVVVFSGAGLSADSGIPTFRDGATGLWNNVDPDEVASIEGFLRKPRVVWDWLLQLKNLVDDRHPNAGHEAIARLEDLCKGKRLTIITQNIDGYHTQAGNAQVLEVHGTIHRVRCHRRCGFAAVWEQSAVEPFSCPNCGGPVRPDLVLFGEMLDEEVFAAAGIRSLNADLFFCVGTSFTVQPAARLPVWAKGAGATVVEVNPHPTPLSDAADYSIRAGASQFFGALCARLQENGPGR</sequence>
<dbReference type="InterPro" id="IPR026591">
    <property type="entry name" value="Sirtuin_cat_small_dom_sf"/>
</dbReference>
<proteinExistence type="predicted"/>
<feature type="active site" description="Proton acceptor" evidence="4">
    <location>
        <position position="123"/>
    </location>
</feature>
<dbReference type="PROSITE" id="PS50305">
    <property type="entry name" value="SIRTUIN"/>
    <property type="match status" value="1"/>
</dbReference>
<dbReference type="NCBIfam" id="NF001753">
    <property type="entry name" value="PRK00481.1-3"/>
    <property type="match status" value="1"/>
</dbReference>
<feature type="binding site" evidence="4">
    <location>
        <position position="135"/>
    </location>
    <ligand>
        <name>Zn(2+)</name>
        <dbReference type="ChEBI" id="CHEBI:29105"/>
    </ligand>
</feature>
<dbReference type="HOGENOM" id="CLU_023643_3_1_4"/>
<evidence type="ECO:0000256" key="2">
    <source>
        <dbReference type="ARBA" id="ARBA00022679"/>
    </source>
</evidence>
<keyword evidence="2" id="KW-0808">Transferase</keyword>
<keyword evidence="4" id="KW-0479">Metal-binding</keyword>
<dbReference type="InterPro" id="IPR026590">
    <property type="entry name" value="Ssirtuin_cat_dom"/>
</dbReference>
<keyword evidence="4" id="KW-0862">Zinc</keyword>
<dbReference type="EMBL" id="CP001715">
    <property type="protein sequence ID" value="ACV34415.1"/>
    <property type="molecule type" value="Genomic_DNA"/>
</dbReference>
<feature type="domain" description="Deacetylase sirtuin-type" evidence="5">
    <location>
        <begin position="1"/>
        <end position="249"/>
    </location>
</feature>
<dbReference type="PANTHER" id="PTHR11085">
    <property type="entry name" value="NAD-DEPENDENT PROTEIN DEACYLASE SIRTUIN-5, MITOCHONDRIAL-RELATED"/>
    <property type="match status" value="1"/>
</dbReference>
<dbReference type="Gene3D" id="3.30.1600.10">
    <property type="entry name" value="SIR2/SIRT2 'Small Domain"/>
    <property type="match status" value="1"/>
</dbReference>
<protein>
    <recommendedName>
        <fullName evidence="1">protein acetyllysine N-acetyltransferase</fullName>
        <ecNumber evidence="1">2.3.1.286</ecNumber>
    </recommendedName>
</protein>
<dbReference type="InterPro" id="IPR003000">
    <property type="entry name" value="Sirtuin"/>
</dbReference>